<sequence>MSLLMAAGVTPYCRAHSARDSCVDGSSRLAMMSMRSLSVSRRPFPFPTMSPS</sequence>
<dbReference type="Proteomes" id="UP000460718">
    <property type="component" value="Unassembled WGS sequence"/>
</dbReference>
<evidence type="ECO:0000313" key="2">
    <source>
        <dbReference type="EMBL" id="KAE9092653.1"/>
    </source>
</evidence>
<evidence type="ECO:0000313" key="13">
    <source>
        <dbReference type="Proteomes" id="UP000460718"/>
    </source>
</evidence>
<evidence type="ECO:0000313" key="3">
    <source>
        <dbReference type="EMBL" id="KAE9093092.1"/>
    </source>
</evidence>
<evidence type="ECO:0000313" key="7">
    <source>
        <dbReference type="EMBL" id="KAE9295112.1"/>
    </source>
</evidence>
<organism evidence="2 12">
    <name type="scientific">Phytophthora fragariae</name>
    <dbReference type="NCBI Taxonomy" id="53985"/>
    <lineage>
        <taxon>Eukaryota</taxon>
        <taxon>Sar</taxon>
        <taxon>Stramenopiles</taxon>
        <taxon>Oomycota</taxon>
        <taxon>Peronosporomycetes</taxon>
        <taxon>Peronosporales</taxon>
        <taxon>Peronosporaceae</taxon>
        <taxon>Phytophthora</taxon>
    </lineage>
</organism>
<comment type="caution">
    <text evidence="2">The sequence shown here is derived from an EMBL/GenBank/DDBJ whole genome shotgun (WGS) entry which is preliminary data.</text>
</comment>
<evidence type="ECO:0000313" key="14">
    <source>
        <dbReference type="Proteomes" id="UP000476176"/>
    </source>
</evidence>
<dbReference type="EMBL" id="QXFZ01001316">
    <property type="protein sequence ID" value="KAE9092653.1"/>
    <property type="molecule type" value="Genomic_DNA"/>
</dbReference>
<dbReference type="Proteomes" id="UP000476176">
    <property type="component" value="Unassembled WGS sequence"/>
</dbReference>
<dbReference type="Proteomes" id="UP000441208">
    <property type="component" value="Unassembled WGS sequence"/>
</dbReference>
<dbReference type="Proteomes" id="UP000433483">
    <property type="component" value="Unassembled WGS sequence"/>
</dbReference>
<proteinExistence type="predicted"/>
<evidence type="ECO:0000313" key="12">
    <source>
        <dbReference type="Proteomes" id="UP000441208"/>
    </source>
</evidence>
<evidence type="ECO:0000313" key="6">
    <source>
        <dbReference type="EMBL" id="KAE9207503.1"/>
    </source>
</evidence>
<dbReference type="Proteomes" id="UP000440732">
    <property type="component" value="Unassembled WGS sequence"/>
</dbReference>
<dbReference type="Proteomes" id="UP000488956">
    <property type="component" value="Unassembled WGS sequence"/>
</dbReference>
<protein>
    <submittedName>
        <fullName evidence="2">Uncharacterized protein</fullName>
    </submittedName>
</protein>
<dbReference type="EMBL" id="QXFX01001287">
    <property type="protein sequence ID" value="KAE9093092.1"/>
    <property type="molecule type" value="Genomic_DNA"/>
</dbReference>
<dbReference type="Proteomes" id="UP000486351">
    <property type="component" value="Unassembled WGS sequence"/>
</dbReference>
<evidence type="ECO:0000313" key="9">
    <source>
        <dbReference type="Proteomes" id="UP000433483"/>
    </source>
</evidence>
<name>A0A6A3RC16_9STRA</name>
<evidence type="ECO:0000313" key="8">
    <source>
        <dbReference type="EMBL" id="KAE9322409.1"/>
    </source>
</evidence>
<accession>A0A6A3RC16</accession>
<dbReference type="EMBL" id="QXGC01001245">
    <property type="protein sequence ID" value="KAE9207503.1"/>
    <property type="molecule type" value="Genomic_DNA"/>
</dbReference>
<dbReference type="AlphaFoldDB" id="A0A6A3RC16"/>
<dbReference type="EMBL" id="QXGA01001247">
    <property type="protein sequence ID" value="KAE9124461.1"/>
    <property type="molecule type" value="Genomic_DNA"/>
</dbReference>
<dbReference type="EMBL" id="QXGE01001267">
    <property type="protein sequence ID" value="KAE9295112.1"/>
    <property type="molecule type" value="Genomic_DNA"/>
</dbReference>
<keyword evidence="9" id="KW-1185">Reference proteome</keyword>
<evidence type="ECO:0000313" key="16">
    <source>
        <dbReference type="Proteomes" id="UP000488956"/>
    </source>
</evidence>
<evidence type="ECO:0000313" key="4">
    <source>
        <dbReference type="EMBL" id="KAE9124461.1"/>
    </source>
</evidence>
<evidence type="ECO:0000313" key="11">
    <source>
        <dbReference type="Proteomes" id="UP000440732"/>
    </source>
</evidence>
<dbReference type="EMBL" id="QXGB01001302">
    <property type="protein sequence ID" value="KAE9193212.1"/>
    <property type="molecule type" value="Genomic_DNA"/>
</dbReference>
<evidence type="ECO:0000313" key="5">
    <source>
        <dbReference type="EMBL" id="KAE9193212.1"/>
    </source>
</evidence>
<evidence type="ECO:0000313" key="1">
    <source>
        <dbReference type="EMBL" id="KAE8993660.1"/>
    </source>
</evidence>
<evidence type="ECO:0000313" key="10">
    <source>
        <dbReference type="Proteomes" id="UP000437068"/>
    </source>
</evidence>
<dbReference type="EMBL" id="QXFW01001263">
    <property type="protein sequence ID" value="KAE8993660.1"/>
    <property type="molecule type" value="Genomic_DNA"/>
</dbReference>
<dbReference type="Proteomes" id="UP000437068">
    <property type="component" value="Unassembled WGS sequence"/>
</dbReference>
<dbReference type="EMBL" id="QXFY01001280">
    <property type="protein sequence ID" value="KAE9322409.1"/>
    <property type="molecule type" value="Genomic_DNA"/>
</dbReference>
<evidence type="ECO:0000313" key="15">
    <source>
        <dbReference type="Proteomes" id="UP000486351"/>
    </source>
</evidence>
<reference evidence="9 10" key="1">
    <citation type="submission" date="2018-08" db="EMBL/GenBank/DDBJ databases">
        <title>Genomic investigation of the strawberry pathogen Phytophthora fragariae indicates pathogenicity is determined by transcriptional variation in three key races.</title>
        <authorList>
            <person name="Adams T.M."/>
            <person name="Armitage A.D."/>
            <person name="Sobczyk M.K."/>
            <person name="Bates H.J."/>
            <person name="Dunwell J.M."/>
            <person name="Nellist C.F."/>
            <person name="Harrison R.J."/>
        </authorList>
    </citation>
    <scope>NUCLEOTIDE SEQUENCE [LARGE SCALE GENOMIC DNA]</scope>
    <source>
        <strain evidence="7 10">A4</strain>
        <strain evidence="6 14">BC-23</strain>
        <strain evidence="5 9">NOV-27</strain>
        <strain evidence="4 11">NOV-5</strain>
        <strain evidence="2 12">NOV-71</strain>
        <strain evidence="8 15">NOV-77</strain>
        <strain evidence="3 16">ONT-3</strain>
        <strain evidence="1 13">SCRP245</strain>
    </source>
</reference>
<gene>
    <name evidence="7" type="ORF">PF001_g17468</name>
    <name evidence="6" type="ORF">PF004_g17015</name>
    <name evidence="5" type="ORF">PF005_g18168</name>
    <name evidence="4" type="ORF">PF006_g17187</name>
    <name evidence="2" type="ORF">PF007_g18403</name>
    <name evidence="8" type="ORF">PF008_g17596</name>
    <name evidence="3" type="ORF">PF010_g17625</name>
    <name evidence="1" type="ORF">PF011_g17050</name>
</gene>